<gene>
    <name evidence="2" type="ORF">AYBTSS11_LOCUS14029</name>
</gene>
<sequence length="156" mass="17382">MFISESSGDCETSWTVEHITGSDFVIHSLKPSCDGGTYVLVRVESRTVAATKRVSYAGNEGDGTGTGEEDDGTTLTLKLQKIEGQRRSPRLSAPEVEADHDHLLRQHLENDQGPAFRTRGRKNTKLRSLQQFTPSTNQGLKHYSHYDIQKKSYDGE</sequence>
<dbReference type="AlphaFoldDB" id="A0AA86VMX7"/>
<feature type="compositionally biased region" description="Basic and acidic residues" evidence="1">
    <location>
        <begin position="144"/>
        <end position="156"/>
    </location>
</feature>
<evidence type="ECO:0000313" key="3">
    <source>
        <dbReference type="Proteomes" id="UP001189624"/>
    </source>
</evidence>
<protein>
    <submittedName>
        <fullName evidence="2">Uncharacterized protein</fullName>
    </submittedName>
</protein>
<feature type="compositionally biased region" description="Basic and acidic residues" evidence="1">
    <location>
        <begin position="97"/>
        <end position="110"/>
    </location>
</feature>
<evidence type="ECO:0000313" key="2">
    <source>
        <dbReference type="EMBL" id="CAJ1950018.1"/>
    </source>
</evidence>
<feature type="region of interest" description="Disordered" evidence="1">
    <location>
        <begin position="82"/>
        <end position="156"/>
    </location>
</feature>
<dbReference type="Gramene" id="rna-AYBTSS11_LOCUS14029">
    <property type="protein sequence ID" value="CAJ1950018.1"/>
    <property type="gene ID" value="gene-AYBTSS11_LOCUS14029"/>
</dbReference>
<name>A0AA86VMX7_9FABA</name>
<organism evidence="2 3">
    <name type="scientific">Sphenostylis stenocarpa</name>
    <dbReference type="NCBI Taxonomy" id="92480"/>
    <lineage>
        <taxon>Eukaryota</taxon>
        <taxon>Viridiplantae</taxon>
        <taxon>Streptophyta</taxon>
        <taxon>Embryophyta</taxon>
        <taxon>Tracheophyta</taxon>
        <taxon>Spermatophyta</taxon>
        <taxon>Magnoliopsida</taxon>
        <taxon>eudicotyledons</taxon>
        <taxon>Gunneridae</taxon>
        <taxon>Pentapetalae</taxon>
        <taxon>rosids</taxon>
        <taxon>fabids</taxon>
        <taxon>Fabales</taxon>
        <taxon>Fabaceae</taxon>
        <taxon>Papilionoideae</taxon>
        <taxon>50 kb inversion clade</taxon>
        <taxon>NPAAA clade</taxon>
        <taxon>indigoferoid/millettioid clade</taxon>
        <taxon>Phaseoleae</taxon>
        <taxon>Sphenostylis</taxon>
    </lineage>
</organism>
<accession>A0AA86VMX7</accession>
<feature type="compositionally biased region" description="Polar residues" evidence="1">
    <location>
        <begin position="126"/>
        <end position="139"/>
    </location>
</feature>
<keyword evidence="3" id="KW-1185">Reference proteome</keyword>
<reference evidence="2" key="1">
    <citation type="submission" date="2023-10" db="EMBL/GenBank/DDBJ databases">
        <authorList>
            <person name="Domelevo Entfellner J.-B."/>
        </authorList>
    </citation>
    <scope>NUCLEOTIDE SEQUENCE</scope>
</reference>
<dbReference type="EMBL" id="OY731401">
    <property type="protein sequence ID" value="CAJ1950018.1"/>
    <property type="molecule type" value="Genomic_DNA"/>
</dbReference>
<proteinExistence type="predicted"/>
<dbReference type="Proteomes" id="UP001189624">
    <property type="component" value="Chromosome 4"/>
</dbReference>
<evidence type="ECO:0000256" key="1">
    <source>
        <dbReference type="SAM" id="MobiDB-lite"/>
    </source>
</evidence>